<dbReference type="Gene3D" id="3.30.70.1320">
    <property type="entry name" value="Multidrug efflux transporter AcrB pore domain like"/>
    <property type="match status" value="1"/>
</dbReference>
<proteinExistence type="predicted"/>
<dbReference type="Gene3D" id="3.30.2090.10">
    <property type="entry name" value="Multidrug efflux transporter AcrB TolC docking domain, DN and DC subdomains"/>
    <property type="match status" value="2"/>
</dbReference>
<evidence type="ECO:0000313" key="2">
    <source>
        <dbReference type="EMBL" id="RZF62716.1"/>
    </source>
</evidence>
<feature type="transmembrane region" description="Helical" evidence="1">
    <location>
        <begin position="909"/>
        <end position="932"/>
    </location>
</feature>
<dbReference type="Gene3D" id="3.30.70.1440">
    <property type="entry name" value="Multidrug efflux transporter AcrB pore domain"/>
    <property type="match status" value="1"/>
</dbReference>
<dbReference type="GO" id="GO:0042910">
    <property type="term" value="F:xenobiotic transmembrane transporter activity"/>
    <property type="evidence" value="ECO:0007669"/>
    <property type="project" value="TreeGrafter"/>
</dbReference>
<dbReference type="Pfam" id="PF00873">
    <property type="entry name" value="ACR_tran"/>
    <property type="match status" value="1"/>
</dbReference>
<sequence>MNFIKYPIKNYQFTLIMVLMVVVVAVSTILTMPRAEDPEMKPVSFPVIVVYPGTSPKDMEQLVVKPLESRFYALDGIKRIKTTITNGVAVIFVEYVYGEDYEAKYQELIRELSAASGELPENIYRAEVKKVDPTTVSVIQTALISENASTSTMKRLADDLKSRLEKVKALKNVEISGLPDQLIRVDVDLSRLASLKIPMDQVVQAMQSENQNIPGGAVVAGGKSFSVITSGDYKSIEQIKNTVVSSAEGRNILLSGVADVYPTFGQPTHVTRLNGYHAVLVNAAQKGSMNISDTQIAYNQVFAEFRETLPANVDFIVNFDQAEQVNSRLSGLGVDFVIAITLVLFTLLPLGSRASLVVMIAIPLSLGLGLITLNLVGYSLNQLSIVGFVVALGLVVDDSIVVVENIERWMRDGYSRLEAAIKGTHQIALAVVGCTVTLVIAFLPLMFMPEMAGDFIRSMPTAVIASVIGSMFIALLVVPFLASKLLKPHMSEDGNAILRVLKRLIHRTYAVWLDKALKHPKRTAVIALGIFLASLALIPVVGFSLFPPSEKPQFMIHIAAPLQGSLATTDSITREIEDELRQIADIKYFTSNVGKGNPTIYYNMSQASENVGHADIFVQLHNDVKAKEKELLIEVLRQKWTNYLGAKIEVKNFEQGVPVISPVEVRLFGDDLDTLQRLAADVEELLKKTPGNVYINNPLKNKKTDLHVVVNREKALALGVPTVRIDQTVRIVLAGYEVGIYTDPKVDDNEYRIMITVPRLNMPDMTVFDGIFVNNVQGTAIPLTQLATLEFESSPSNIYHQDKNRVVSVNASVAKGFSNDNVIREVIKKMDAFPFPDGYAYEMGGEVESREAAFGGFGTIIMVTVFLFVAVLVLEFKTFKSTLIVLSVIPLGIVGAVLALMVTGNTLSFVATIGLVALAGIEVKNTILLVDFTNQLRRDGVALNDAIEQAGEIRFLPIILTSLTAIGGLLPIAWSSNPLISPLAIVMIGGLISSTLLSRIVTPVIYKLIPPVIEKK</sequence>
<keyword evidence="3" id="KW-1185">Reference proteome</keyword>
<dbReference type="OrthoDB" id="9758234at2"/>
<dbReference type="InterPro" id="IPR027463">
    <property type="entry name" value="AcrB_DN_DC_subdom"/>
</dbReference>
<keyword evidence="1" id="KW-0812">Transmembrane</keyword>
<comment type="caution">
    <text evidence="2">The sequence shown here is derived from an EMBL/GenBank/DDBJ whole genome shotgun (WGS) entry which is preliminary data.</text>
</comment>
<gene>
    <name evidence="2" type="ORF">EWE74_07990</name>
</gene>
<evidence type="ECO:0000313" key="3">
    <source>
        <dbReference type="Proteomes" id="UP000292855"/>
    </source>
</evidence>
<feature type="transmembrane region" description="Helical" evidence="1">
    <location>
        <begin position="852"/>
        <end position="876"/>
    </location>
</feature>
<feature type="transmembrane region" description="Helical" evidence="1">
    <location>
        <begin position="953"/>
        <end position="974"/>
    </location>
</feature>
<keyword evidence="1" id="KW-1133">Transmembrane helix</keyword>
<dbReference type="RefSeq" id="WP_130140941.1">
    <property type="nucleotide sequence ID" value="NZ_SGIT01000001.1"/>
</dbReference>
<dbReference type="SUPFAM" id="SSF82714">
    <property type="entry name" value="Multidrug efflux transporter AcrB TolC docking domain, DN and DC subdomains"/>
    <property type="match status" value="2"/>
</dbReference>
<dbReference type="EMBL" id="SGIT01000001">
    <property type="protein sequence ID" value="RZF62716.1"/>
    <property type="molecule type" value="Genomic_DNA"/>
</dbReference>
<keyword evidence="1" id="KW-0472">Membrane</keyword>
<dbReference type="PANTHER" id="PTHR32063">
    <property type="match status" value="1"/>
</dbReference>
<name>A0A4Q6Y147_9SPHI</name>
<dbReference type="AlphaFoldDB" id="A0A4Q6Y147"/>
<dbReference type="Gene3D" id="1.20.1640.10">
    <property type="entry name" value="Multidrug efflux transporter AcrB transmembrane domain"/>
    <property type="match status" value="2"/>
</dbReference>
<feature type="transmembrane region" description="Helical" evidence="1">
    <location>
        <begin position="329"/>
        <end position="348"/>
    </location>
</feature>
<dbReference type="SUPFAM" id="SSF82693">
    <property type="entry name" value="Multidrug efflux transporter AcrB pore domain, PN1, PN2, PC1 and PC2 subdomains"/>
    <property type="match status" value="2"/>
</dbReference>
<evidence type="ECO:0000256" key="1">
    <source>
        <dbReference type="SAM" id="Phobius"/>
    </source>
</evidence>
<dbReference type="Proteomes" id="UP000292855">
    <property type="component" value="Unassembled WGS sequence"/>
</dbReference>
<dbReference type="Gene3D" id="3.30.70.1430">
    <property type="entry name" value="Multidrug efflux transporter AcrB pore domain"/>
    <property type="match status" value="2"/>
</dbReference>
<feature type="transmembrane region" description="Helical" evidence="1">
    <location>
        <begin position="355"/>
        <end position="377"/>
    </location>
</feature>
<feature type="transmembrane region" description="Helical" evidence="1">
    <location>
        <begin position="459"/>
        <end position="482"/>
    </location>
</feature>
<organism evidence="2 3">
    <name type="scientific">Sphingobacterium corticibacterium</name>
    <dbReference type="NCBI Taxonomy" id="2484746"/>
    <lineage>
        <taxon>Bacteria</taxon>
        <taxon>Pseudomonadati</taxon>
        <taxon>Bacteroidota</taxon>
        <taxon>Sphingobacteriia</taxon>
        <taxon>Sphingobacteriales</taxon>
        <taxon>Sphingobacteriaceae</taxon>
        <taxon>Sphingobacterium</taxon>
    </lineage>
</organism>
<dbReference type="SUPFAM" id="SSF82866">
    <property type="entry name" value="Multidrug efflux transporter AcrB transmembrane domain"/>
    <property type="match status" value="2"/>
</dbReference>
<dbReference type="PANTHER" id="PTHR32063:SF24">
    <property type="entry name" value="CATION EFFLUX SYSTEM (ACRB_ACRD_ACRF FAMILY)"/>
    <property type="match status" value="1"/>
</dbReference>
<feature type="transmembrane region" description="Helical" evidence="1">
    <location>
        <begin position="883"/>
        <end position="903"/>
    </location>
</feature>
<reference evidence="2 3" key="1">
    <citation type="submission" date="2019-02" db="EMBL/GenBank/DDBJ databases">
        <authorList>
            <person name="Li Y."/>
        </authorList>
    </citation>
    <scope>NUCLEOTIDE SEQUENCE [LARGE SCALE GENOMIC DNA]</scope>
    <source>
        <strain evidence="2 3">30C10-4-7</strain>
    </source>
</reference>
<feature type="transmembrane region" description="Helical" evidence="1">
    <location>
        <begin position="980"/>
        <end position="1006"/>
    </location>
</feature>
<dbReference type="PRINTS" id="PR00702">
    <property type="entry name" value="ACRIFLAVINRP"/>
</dbReference>
<accession>A0A4Q6Y147</accession>
<feature type="transmembrane region" description="Helical" evidence="1">
    <location>
        <begin position="383"/>
        <end position="406"/>
    </location>
</feature>
<feature type="transmembrane region" description="Helical" evidence="1">
    <location>
        <begin position="12"/>
        <end position="32"/>
    </location>
</feature>
<feature type="transmembrane region" description="Helical" evidence="1">
    <location>
        <begin position="427"/>
        <end position="447"/>
    </location>
</feature>
<dbReference type="GO" id="GO:0005886">
    <property type="term" value="C:plasma membrane"/>
    <property type="evidence" value="ECO:0007669"/>
    <property type="project" value="TreeGrafter"/>
</dbReference>
<protein>
    <submittedName>
        <fullName evidence="2">Efflux RND transporter permease subunit</fullName>
    </submittedName>
</protein>
<dbReference type="InterPro" id="IPR001036">
    <property type="entry name" value="Acrflvin-R"/>
</dbReference>
<feature type="transmembrane region" description="Helical" evidence="1">
    <location>
        <begin position="525"/>
        <end position="546"/>
    </location>
</feature>